<proteinExistence type="predicted"/>
<organism evidence="1 2">
    <name type="scientific">Novipirellula herctigrandis</name>
    <dbReference type="NCBI Taxonomy" id="2527986"/>
    <lineage>
        <taxon>Bacteria</taxon>
        <taxon>Pseudomonadati</taxon>
        <taxon>Planctomycetota</taxon>
        <taxon>Planctomycetia</taxon>
        <taxon>Pirellulales</taxon>
        <taxon>Pirellulaceae</taxon>
        <taxon>Novipirellula</taxon>
    </lineage>
</organism>
<sequence>MGFQECLLRSGSFSCRSGRDDMSLQDAAYSGVRNFVPELGEFTLNPTLTPHRILFGKPNNEINDHLTDAWSTSLLLSAIGVVPFIGNELSMPTEDCIQREEGANLAQCLSAENLALDRQATMLVIGQNDSILFEFLFEDCVPRA</sequence>
<evidence type="ECO:0000313" key="1">
    <source>
        <dbReference type="EMBL" id="TWT81342.1"/>
    </source>
</evidence>
<dbReference type="AlphaFoldDB" id="A0A5C5Z1T3"/>
<accession>A0A5C5Z1T3</accession>
<comment type="caution">
    <text evidence="1">The sequence shown here is derived from an EMBL/GenBank/DDBJ whole genome shotgun (WGS) entry which is preliminary data.</text>
</comment>
<reference evidence="1 2" key="1">
    <citation type="submission" date="2019-02" db="EMBL/GenBank/DDBJ databases">
        <title>Deep-cultivation of Planctomycetes and their phenomic and genomic characterization uncovers novel biology.</title>
        <authorList>
            <person name="Wiegand S."/>
            <person name="Jogler M."/>
            <person name="Boedeker C."/>
            <person name="Pinto D."/>
            <person name="Vollmers J."/>
            <person name="Rivas-Marin E."/>
            <person name="Kohn T."/>
            <person name="Peeters S.H."/>
            <person name="Heuer A."/>
            <person name="Rast P."/>
            <person name="Oberbeckmann S."/>
            <person name="Bunk B."/>
            <person name="Jeske O."/>
            <person name="Meyerdierks A."/>
            <person name="Storesund J.E."/>
            <person name="Kallscheuer N."/>
            <person name="Luecker S."/>
            <person name="Lage O.M."/>
            <person name="Pohl T."/>
            <person name="Merkel B.J."/>
            <person name="Hornburger P."/>
            <person name="Mueller R.-W."/>
            <person name="Bruemmer F."/>
            <person name="Labrenz M."/>
            <person name="Spormann A.M."/>
            <person name="Op Den Camp H."/>
            <person name="Overmann J."/>
            <person name="Amann R."/>
            <person name="Jetten M.S.M."/>
            <person name="Mascher T."/>
            <person name="Medema M.H."/>
            <person name="Devos D.P."/>
            <person name="Kaster A.-K."/>
            <person name="Ovreas L."/>
            <person name="Rohde M."/>
            <person name="Galperin M.Y."/>
            <person name="Jogler C."/>
        </authorList>
    </citation>
    <scope>NUCLEOTIDE SEQUENCE [LARGE SCALE GENOMIC DNA]</scope>
    <source>
        <strain evidence="1 2">CA13</strain>
    </source>
</reference>
<dbReference type="EMBL" id="SJPJ01000001">
    <property type="protein sequence ID" value="TWT81342.1"/>
    <property type="molecule type" value="Genomic_DNA"/>
</dbReference>
<keyword evidence="2" id="KW-1185">Reference proteome</keyword>
<gene>
    <name evidence="1" type="ORF">CA13_27940</name>
</gene>
<dbReference type="Proteomes" id="UP000315010">
    <property type="component" value="Unassembled WGS sequence"/>
</dbReference>
<evidence type="ECO:0000313" key="2">
    <source>
        <dbReference type="Proteomes" id="UP000315010"/>
    </source>
</evidence>
<name>A0A5C5Z1T3_9BACT</name>
<protein>
    <submittedName>
        <fullName evidence="1">Uncharacterized protein</fullName>
    </submittedName>
</protein>